<proteinExistence type="predicted"/>
<evidence type="ECO:0000313" key="2">
    <source>
        <dbReference type="Proteomes" id="UP000005837"/>
    </source>
</evidence>
<comment type="caution">
    <text evidence="1">The sequence shown here is derived from an EMBL/GenBank/DDBJ whole genome shotgun (WGS) entry which is preliminary data.</text>
</comment>
<reference evidence="1 2" key="1">
    <citation type="submission" date="2009-01" db="EMBL/GenBank/DDBJ databases">
        <authorList>
            <person name="Fulton L."/>
            <person name="Clifton S."/>
            <person name="Chinwalla A.T."/>
            <person name="Mitreva M."/>
            <person name="Sodergren E."/>
            <person name="Weinstock G."/>
            <person name="Clifton S."/>
            <person name="Dooling D.J."/>
            <person name="Fulton B."/>
            <person name="Minx P."/>
            <person name="Pepin K.H."/>
            <person name="Johnson M."/>
            <person name="Bhonagiri V."/>
            <person name="Nash W.E."/>
            <person name="Mardis E.R."/>
            <person name="Wilson R.K."/>
        </authorList>
    </citation>
    <scope>NUCLEOTIDE SEQUENCE [LARGE SCALE GENOMIC DNA]</scope>
    <source>
        <strain evidence="1 2">ATCC 23834</strain>
    </source>
</reference>
<accession>C0DSF5</accession>
<dbReference type="Proteomes" id="UP000005837">
    <property type="component" value="Unassembled WGS sequence"/>
</dbReference>
<name>C0DSF5_EIKCO</name>
<protein>
    <submittedName>
        <fullName evidence="1">Uncharacterized protein</fullName>
    </submittedName>
</protein>
<gene>
    <name evidence="1" type="ORF">EIKCOROL_00277</name>
</gene>
<sequence>MFLYCWDNLKQAASYWHSPAPNYPILLNLPPFCLVHLRDIGYLKHSTSSSLGKSSKKNWLSIQSGEPQTVQEYGKANRHGHESWFAIFGIKKAT</sequence>
<dbReference type="HOGENOM" id="CLU_2381571_0_0_4"/>
<evidence type="ECO:0000313" key="1">
    <source>
        <dbReference type="EMBL" id="EEG24977.1"/>
    </source>
</evidence>
<organism evidence="1 2">
    <name type="scientific">Eikenella corrodens ATCC 23834</name>
    <dbReference type="NCBI Taxonomy" id="546274"/>
    <lineage>
        <taxon>Bacteria</taxon>
        <taxon>Pseudomonadati</taxon>
        <taxon>Pseudomonadota</taxon>
        <taxon>Betaproteobacteria</taxon>
        <taxon>Neisseriales</taxon>
        <taxon>Neisseriaceae</taxon>
        <taxon>Eikenella</taxon>
    </lineage>
</organism>
<dbReference type="AlphaFoldDB" id="C0DSF5"/>
<dbReference type="EMBL" id="ACEA01000005">
    <property type="protein sequence ID" value="EEG24977.1"/>
    <property type="molecule type" value="Genomic_DNA"/>
</dbReference>